<organism evidence="1 2">
    <name type="scientific">Chryseobacterium luteum</name>
    <dbReference type="NCBI Taxonomy" id="421531"/>
    <lineage>
        <taxon>Bacteria</taxon>
        <taxon>Pseudomonadati</taxon>
        <taxon>Bacteroidota</taxon>
        <taxon>Flavobacteriia</taxon>
        <taxon>Flavobacteriales</taxon>
        <taxon>Weeksellaceae</taxon>
        <taxon>Chryseobacterium group</taxon>
        <taxon>Chryseobacterium</taxon>
    </lineage>
</organism>
<dbReference type="RefSeq" id="WP_034705309.1">
    <property type="nucleotide sequence ID" value="NZ_JPRO01000010.1"/>
</dbReference>
<name>A0A085ZEE9_9FLAO</name>
<sequence length="152" mass="17409">MKYIKILILSTSYFCALSLQSCNKTPQKTSVKVAKNEIKEVSMSTFGGRSTIRSSTYQITKDSIRYSLLAVDSTQNVHKSYINKNQDWKNLVNKIDLNQFRNLKDGNSHLAYDGNDTEITVVTDHETITKLNAENNKSWDNIVKFLDTTYKK</sequence>
<proteinExistence type="predicted"/>
<evidence type="ECO:0008006" key="3">
    <source>
        <dbReference type="Google" id="ProtNLM"/>
    </source>
</evidence>
<protein>
    <recommendedName>
        <fullName evidence="3">Lipoprotein</fullName>
    </recommendedName>
</protein>
<dbReference type="eggNOG" id="ENOG50311KS">
    <property type="taxonomic scope" value="Bacteria"/>
</dbReference>
<comment type="caution">
    <text evidence="1">The sequence shown here is derived from an EMBL/GenBank/DDBJ whole genome shotgun (WGS) entry which is preliminary data.</text>
</comment>
<dbReference type="AlphaFoldDB" id="A0A085ZEE9"/>
<dbReference type="OrthoDB" id="1256023at2"/>
<dbReference type="EMBL" id="JPRO01000010">
    <property type="protein sequence ID" value="KFF02813.1"/>
    <property type="molecule type" value="Genomic_DNA"/>
</dbReference>
<evidence type="ECO:0000313" key="2">
    <source>
        <dbReference type="Proteomes" id="UP000028703"/>
    </source>
</evidence>
<dbReference type="Proteomes" id="UP000028703">
    <property type="component" value="Unassembled WGS sequence"/>
</dbReference>
<accession>A0A085ZEE9</accession>
<evidence type="ECO:0000313" key="1">
    <source>
        <dbReference type="EMBL" id="KFF02813.1"/>
    </source>
</evidence>
<gene>
    <name evidence="1" type="ORF">IX38_12645</name>
</gene>
<keyword evidence="2" id="KW-1185">Reference proteome</keyword>
<reference evidence="1 2" key="1">
    <citation type="submission" date="2014-07" db="EMBL/GenBank/DDBJ databases">
        <title>Genome of Chryseobacterium luteum DSM 18605.</title>
        <authorList>
            <person name="Stropko S.J."/>
            <person name="Pipes S.E."/>
            <person name="Newman J.D."/>
        </authorList>
    </citation>
    <scope>NUCLEOTIDE SEQUENCE [LARGE SCALE GENOMIC DNA]</scope>
    <source>
        <strain evidence="1 2">DSM 18605</strain>
    </source>
</reference>
<dbReference type="PROSITE" id="PS51257">
    <property type="entry name" value="PROKAR_LIPOPROTEIN"/>
    <property type="match status" value="1"/>
</dbReference>